<organism evidence="3 4">
    <name type="scientific">Aquirufa rosea</name>
    <dbReference type="NCBI Taxonomy" id="2509241"/>
    <lineage>
        <taxon>Bacteria</taxon>
        <taxon>Pseudomonadati</taxon>
        <taxon>Bacteroidota</taxon>
        <taxon>Cytophagia</taxon>
        <taxon>Cytophagales</taxon>
        <taxon>Flectobacillaceae</taxon>
        <taxon>Aquirufa</taxon>
    </lineage>
</organism>
<dbReference type="Proteomes" id="UP000289455">
    <property type="component" value="Unassembled WGS sequence"/>
</dbReference>
<feature type="chain" id="PRO_5020913973" evidence="1">
    <location>
        <begin position="23"/>
        <end position="148"/>
    </location>
</feature>
<dbReference type="RefSeq" id="WP_129028007.1">
    <property type="nucleotide sequence ID" value="NZ_SDHY01000009.1"/>
</dbReference>
<accession>A0A4Q1BX17</accession>
<feature type="domain" description="DUF4440" evidence="2">
    <location>
        <begin position="36"/>
        <end position="136"/>
    </location>
</feature>
<dbReference type="AlphaFoldDB" id="A0A4Q1BX17"/>
<sequence>MKIKYILFSFIFCLLTHFNSLGQSSPESLQKPIIQFFEGFSQLSEKLIRENTTEDFVLLEDGMLWNNDTLATKIKGAKSMNFERKNTFKFIHSEERGDTAWLTYWNQADITVGGKNRVIRWLESAVLVRQADRWKIRMLHSTPLKKAP</sequence>
<evidence type="ECO:0000259" key="2">
    <source>
        <dbReference type="Pfam" id="PF14534"/>
    </source>
</evidence>
<proteinExistence type="predicted"/>
<dbReference type="OrthoDB" id="1119147at2"/>
<dbReference type="Pfam" id="PF14534">
    <property type="entry name" value="DUF4440"/>
    <property type="match status" value="1"/>
</dbReference>
<gene>
    <name evidence="3" type="ORF">ESB04_12055</name>
</gene>
<dbReference type="SUPFAM" id="SSF54427">
    <property type="entry name" value="NTF2-like"/>
    <property type="match status" value="1"/>
</dbReference>
<name>A0A4Q1BX17_9BACT</name>
<protein>
    <submittedName>
        <fullName evidence="3">Nuclear transport factor 2 family protein</fullName>
    </submittedName>
</protein>
<dbReference type="InterPro" id="IPR032710">
    <property type="entry name" value="NTF2-like_dom_sf"/>
</dbReference>
<feature type="signal peptide" evidence="1">
    <location>
        <begin position="1"/>
        <end position="22"/>
    </location>
</feature>
<reference evidence="3 4" key="1">
    <citation type="submission" date="2019-01" db="EMBL/GenBank/DDBJ databases">
        <title>Cytophagaceae bacterium strain CAR-16.</title>
        <authorList>
            <person name="Chen W.-M."/>
        </authorList>
    </citation>
    <scope>NUCLEOTIDE SEQUENCE [LARGE SCALE GENOMIC DNA]</scope>
    <source>
        <strain evidence="3 4">CAR-16</strain>
    </source>
</reference>
<evidence type="ECO:0000313" key="3">
    <source>
        <dbReference type="EMBL" id="RXK46551.1"/>
    </source>
</evidence>
<dbReference type="InterPro" id="IPR027843">
    <property type="entry name" value="DUF4440"/>
</dbReference>
<evidence type="ECO:0000313" key="4">
    <source>
        <dbReference type="Proteomes" id="UP000289455"/>
    </source>
</evidence>
<dbReference type="EMBL" id="SDHY01000009">
    <property type="protein sequence ID" value="RXK46551.1"/>
    <property type="molecule type" value="Genomic_DNA"/>
</dbReference>
<dbReference type="Gene3D" id="3.10.450.50">
    <property type="match status" value="1"/>
</dbReference>
<keyword evidence="1" id="KW-0732">Signal</keyword>
<evidence type="ECO:0000256" key="1">
    <source>
        <dbReference type="SAM" id="SignalP"/>
    </source>
</evidence>
<comment type="caution">
    <text evidence="3">The sequence shown here is derived from an EMBL/GenBank/DDBJ whole genome shotgun (WGS) entry which is preliminary data.</text>
</comment>
<keyword evidence="4" id="KW-1185">Reference proteome</keyword>